<sequence>MEPEIRHPRPEAGNAEDPAKDNQAIDAVISKVKSQGMFDQFRKECLADVDTKPAYHNLIQRVEKFVEHFLHGQKWSSSVNKNQLRETLRRQLNNSGMMNNGIERIIEQVVNPKILLGIKPRIDEAVCKHLGIDLKARQEEQQRRKQEQQKLLEQQQQLQQQHLQSLMNQTVKKGEDFEVAGGMIPPTPGTPWPPPVGLGGFPGPPISGAGNPNAGTPGLPRAPGPPIPPHPMGPFGGMMHPFPMMGGWPPVPGMEGFNQTMPPMIPGHPMIPPLRSGISSTTPPGVNAFSSTASPNPVSINNSFSSPPVPTQTTSTSVIPDLSRPPPGLPAPVGPGSGKASVGGVSPVVPGRSVQSSPVAPPGVMVTSVSSIRPPPPGSVPPPPGTVPIMPPMTSPSSSGVRPAVPTTPTIPALISHTLSKVSEDELTPEKIAVFKTAAAFITKTVSNAQGTPGVDLASMFSPRVLAEAMMEESGKPLSKHEIRAARRKERLKEIERIKAEREKENKDHDKTRELEKDDREDPLPPTHNLMDVFQGAEDVSDDEEALDMLMDADEEEDRHKQGVVLSDDSDKDGEDQPPTSQPGKRYNFAWDVDKDMDAMSDVTVSSIHTSDISSFEEEEDSEQEEKSEKEEGLVSDQSDVEEEKNKQDSSFGTPETTASRDVEDGENAESDAGKSANSIFNVEAQDSEVEKKASDHESLFAPDVVPLIPPIAPRGASKPSRPSRSQASEGAKPRKLISLSYKYSDSEDEESREERKARIAKEKEERYLKRQQRRLELEAKKKEREEEKARLKEEKKKQKESLSLSESQEGGEPVAETPAAEVSDTPSSTVVDSPTKSTPRKRKNKAEMKEQLHQQKVMEKKAALRRRRTRNRKYASDEFTSIFSERKALTQSYTEGVVDSEEIVTFDGTVEVVEMTVDQECVVETVGEIVETGDSHASRKPGEEEKGEELVLQCPSPYSDISDRSMSDKSESDHSEVEMEKVSSDDDLDNDDLNVAYVEGAQSASIGSSLSEEGVGVEEKATVASTEEDSARPAQAGENVKETASENSKSPEDETRDTSYSHQAGDQYRPRGNHRHMATPPSSVEEDTDARASKGRRSVPSDEEEKGSVKSESRPSSAKGVVELSQEGVESSSAGAPVQASSPSEPVNIMGDLELEPVSDEDSPFDDLNSPDAAGNAGKEEGEEKDSDTEMKQPEPVRTEVGRKTPESVSQAPVEREEPEEGEGSDEGEIKSDSDGPPEVTEEEKERQAKRKPIKLVDFGEAEKRARESRGGYYPEADRRTPRTPSLATPYRPGYSSWQSQEYTLSSSRGSGYSGSSGRFTSSHEGTHPSSAKSPAAASFDGESEASSHSRTSVRVRDDVPPPYPMEGVNATRKHRSPGSDQGSSGALKAGMSPPSPVSSSSSSRSASPRSRRSRSKSRSRSRSSSSSSSAASSSRSSRRKRKAKSLSKKKRKHKLEVSSKQAVMEKFSPLKAAEDLPPAKVEASLVKQRKLSSGNESISSDELPYFPDDVPETAAAKPKRKRSLSGKSSSSGSSSSRSKRRKRRRKGDSPGKESISSSELIYSPTRLKSPVGSDSDEDVPEIPKPPISPAGSSISSGELPDYAGDDMSTARPLAYSPHRPPSPSERLPITTDFDGFQPPLPQEMPPDFENCQPPPPPPSPPPMPPPPPAYEEGEISDSSQPRSPEAQVENTSTNESFTKKGDFYQMPSDTVGPSANESQTKTKNKDDFCKEMSENPSETCSTVNVGTNLKTVKDAAGHNRPVDSFAEKQPASEKDQVTLGNSPSGDVTLDQVPDSLSQHVDSVQDSSTVSGTEKLNCPASKSETPQTEDRLLAETELSRFNSESKASVVTTGPSVSLSSPPQLPSLNFLRPNSEDLAQKEPGNSVDICPTENVSNLQDTQELVTSGEISQDAAVIISQQHLDVGGIVSSPPSDSCSNISHAQNSMTALTQSGTVTPHTEPSDQSTDIASRTETLPESGSNVNPPSTEESSPQRSHNEVKSTKDETQHSTAEEDLLLKVVSPQSVQDSTDTSCEVETPESTAPLAADQIVAEEASSRGENKTESFLESASCSTVAGEGNQVISESSTSCQVPSIPLELPKEQTNSETSRPPEPKPQDTNLSEKLETASVSVSEDIQTENVVFSDVVKKEEKSESCGDVSETSRHEMPLDESPCETAKEGSPGSVHSLGGEIQEDKGEKLNVLPGPQSLGSPPSSSSQSDDKSEQDQMIHQSTEKQGTDGVEALVTESESAQTAQKPTSPQDIRASRKRAGADCGVSSLEIEASESETGHSLSGDRLSTETDCVGSSPSRPGTRLQQQQQLESSVPQTRGRSGSGSGTRETRSRRERSPPAKKQKK</sequence>
<protein>
    <submittedName>
        <fullName evidence="8">Biorientation of chromosomes in cell division protein 1-like 1</fullName>
    </submittedName>
</protein>
<gene>
    <name evidence="8" type="primary">LOC101857487</name>
</gene>
<feature type="coiled-coil region" evidence="4">
    <location>
        <begin position="135"/>
        <end position="164"/>
    </location>
</feature>
<feature type="compositionally biased region" description="Polar residues" evidence="5">
    <location>
        <begin position="2127"/>
        <end position="2141"/>
    </location>
</feature>
<feature type="compositionally biased region" description="Basic and acidic residues" evidence="5">
    <location>
        <begin position="1725"/>
        <end position="1735"/>
    </location>
</feature>
<evidence type="ECO:0000256" key="2">
    <source>
        <dbReference type="ARBA" id="ARBA00008463"/>
    </source>
</evidence>
<feature type="compositionally biased region" description="Polar residues" evidence="5">
    <location>
        <begin position="1493"/>
        <end position="1502"/>
    </location>
</feature>
<dbReference type="Pfam" id="PF05205">
    <property type="entry name" value="COMPASS-Shg1"/>
    <property type="match status" value="1"/>
</dbReference>
<feature type="compositionally biased region" description="Polar residues" evidence="5">
    <location>
        <begin position="1840"/>
        <end position="1854"/>
    </location>
</feature>
<feature type="compositionally biased region" description="Basic and acidic residues" evidence="5">
    <location>
        <begin position="2055"/>
        <end position="2065"/>
    </location>
</feature>
<accession>A0ABM0JQW0</accession>
<feature type="compositionally biased region" description="Basic and acidic residues" evidence="5">
    <location>
        <begin position="1179"/>
        <end position="1207"/>
    </location>
</feature>
<reference evidence="8" key="1">
    <citation type="submission" date="2025-08" db="UniProtKB">
        <authorList>
            <consortium name="RefSeq"/>
        </authorList>
    </citation>
    <scope>IDENTIFICATION</scope>
</reference>
<feature type="compositionally biased region" description="Acidic residues" evidence="5">
    <location>
        <begin position="1218"/>
        <end position="1228"/>
    </location>
</feature>
<comment type="similarity">
    <text evidence="2">Belongs to the BOD1 family.</text>
</comment>
<evidence type="ECO:0000256" key="1">
    <source>
        <dbReference type="ARBA" id="ARBA00004286"/>
    </source>
</evidence>
<feature type="compositionally biased region" description="Low complexity" evidence="5">
    <location>
        <begin position="311"/>
        <end position="320"/>
    </location>
</feature>
<feature type="compositionally biased region" description="Polar residues" evidence="5">
    <location>
        <begin position="649"/>
        <end position="660"/>
    </location>
</feature>
<feature type="compositionally biased region" description="Basic and acidic residues" evidence="5">
    <location>
        <begin position="846"/>
        <end position="863"/>
    </location>
</feature>
<dbReference type="PANTHER" id="PTHR47391">
    <property type="entry name" value="BIORIENTATION OF CHROMOSOMES IN CELL DIVISION 1 LIKE 1"/>
    <property type="match status" value="1"/>
</dbReference>
<feature type="compositionally biased region" description="Low complexity" evidence="5">
    <location>
        <begin position="1399"/>
        <end position="1410"/>
    </location>
</feature>
<feature type="compositionally biased region" description="Basic and acidic residues" evidence="5">
    <location>
        <begin position="1040"/>
        <end position="1060"/>
    </location>
</feature>
<feature type="compositionally biased region" description="Low complexity" evidence="5">
    <location>
        <begin position="1527"/>
        <end position="1538"/>
    </location>
</feature>
<feature type="compositionally biased region" description="Acidic residues" evidence="5">
    <location>
        <begin position="539"/>
        <end position="557"/>
    </location>
</feature>
<organism evidence="7 8">
    <name type="scientific">Aplysia californica</name>
    <name type="common">California sea hare</name>
    <dbReference type="NCBI Taxonomy" id="6500"/>
    <lineage>
        <taxon>Eukaryota</taxon>
        <taxon>Metazoa</taxon>
        <taxon>Spiralia</taxon>
        <taxon>Lophotrochozoa</taxon>
        <taxon>Mollusca</taxon>
        <taxon>Gastropoda</taxon>
        <taxon>Heterobranchia</taxon>
        <taxon>Euthyneura</taxon>
        <taxon>Tectipleura</taxon>
        <taxon>Aplysiida</taxon>
        <taxon>Aplysioidea</taxon>
        <taxon>Aplysiidae</taxon>
        <taxon>Aplysia</taxon>
    </lineage>
</organism>
<keyword evidence="3" id="KW-0158">Chromosome</keyword>
<dbReference type="InterPro" id="IPR043244">
    <property type="entry name" value="BOD1L1"/>
</dbReference>
<evidence type="ECO:0000313" key="7">
    <source>
        <dbReference type="Proteomes" id="UP000694888"/>
    </source>
</evidence>
<dbReference type="RefSeq" id="XP_005099430.1">
    <property type="nucleotide sequence ID" value="XM_005099373.3"/>
</dbReference>
<feature type="compositionally biased region" description="Basic and acidic residues" evidence="5">
    <location>
        <begin position="2146"/>
        <end position="2168"/>
    </location>
</feature>
<feature type="compositionally biased region" description="Polar residues" evidence="5">
    <location>
        <begin position="2022"/>
        <end position="2041"/>
    </location>
</feature>
<feature type="region of interest" description="Disordered" evidence="5">
    <location>
        <begin position="1"/>
        <end position="22"/>
    </location>
</feature>
<feature type="compositionally biased region" description="Polar residues" evidence="5">
    <location>
        <begin position="1678"/>
        <end position="1698"/>
    </location>
</feature>
<feature type="compositionally biased region" description="Basic residues" evidence="5">
    <location>
        <begin position="1438"/>
        <end position="1456"/>
    </location>
</feature>
<feature type="compositionally biased region" description="Basic and acidic residues" evidence="5">
    <location>
        <begin position="1996"/>
        <end position="2012"/>
    </location>
</feature>
<evidence type="ECO:0000256" key="3">
    <source>
        <dbReference type="ARBA" id="ARBA00022454"/>
    </source>
</evidence>
<feature type="compositionally biased region" description="Polar residues" evidence="5">
    <location>
        <begin position="2247"/>
        <end position="2261"/>
    </location>
</feature>
<feature type="compositionally biased region" description="Polar residues" evidence="5">
    <location>
        <begin position="2300"/>
        <end position="2310"/>
    </location>
</feature>
<feature type="compositionally biased region" description="Basic residues" evidence="5">
    <location>
        <begin position="1411"/>
        <end position="1423"/>
    </location>
</feature>
<feature type="domain" description="BOD1/SHG1" evidence="6">
    <location>
        <begin position="29"/>
        <end position="122"/>
    </location>
</feature>
<dbReference type="InterPro" id="IPR055264">
    <property type="entry name" value="BOD1/SHG1_dom"/>
</dbReference>
<feature type="compositionally biased region" description="Polar residues" evidence="5">
    <location>
        <begin position="277"/>
        <end position="304"/>
    </location>
</feature>
<feature type="compositionally biased region" description="Basic and acidic residues" evidence="5">
    <location>
        <begin position="934"/>
        <end position="945"/>
    </location>
</feature>
<name>A0ABM0JQW0_APLCA</name>
<feature type="compositionally biased region" description="Polar residues" evidence="5">
    <location>
        <begin position="1942"/>
        <end position="1995"/>
    </location>
</feature>
<feature type="compositionally biased region" description="Polar residues" evidence="5">
    <location>
        <begin position="1297"/>
        <end position="1306"/>
    </location>
</feature>
<feature type="compositionally biased region" description="Low complexity" evidence="5">
    <location>
        <begin position="2203"/>
        <end position="2218"/>
    </location>
</feature>
<feature type="compositionally biased region" description="Basic and acidic residues" evidence="5">
    <location>
        <begin position="753"/>
        <end position="801"/>
    </location>
</feature>
<feature type="compositionally biased region" description="Basic residues" evidence="5">
    <location>
        <begin position="864"/>
        <end position="873"/>
    </location>
</feature>
<feature type="compositionally biased region" description="Acidic residues" evidence="5">
    <location>
        <begin position="615"/>
        <end position="624"/>
    </location>
</feature>
<feature type="region of interest" description="Disordered" evidence="5">
    <location>
        <begin position="199"/>
        <end position="220"/>
    </location>
</feature>
<dbReference type="GeneID" id="101857487"/>
<proteinExistence type="inferred from homology"/>
<feature type="compositionally biased region" description="Pro residues" evidence="5">
    <location>
        <begin position="1654"/>
        <end position="1671"/>
    </location>
</feature>
<feature type="compositionally biased region" description="Polar residues" evidence="5">
    <location>
        <begin position="1796"/>
        <end position="1827"/>
    </location>
</feature>
<feature type="region of interest" description="Disordered" evidence="5">
    <location>
        <begin position="931"/>
        <end position="1867"/>
    </location>
</feature>
<comment type="subcellular location">
    <subcellularLocation>
        <location evidence="1">Chromosome</location>
    </subcellularLocation>
</comment>
<feature type="region of interest" description="Disordered" evidence="5">
    <location>
        <begin position="496"/>
        <end position="873"/>
    </location>
</feature>
<feature type="compositionally biased region" description="Basic and acidic residues" evidence="5">
    <location>
        <begin position="1753"/>
        <end position="1763"/>
    </location>
</feature>
<feature type="compositionally biased region" description="Pro residues" evidence="5">
    <location>
        <begin position="323"/>
        <end position="333"/>
    </location>
</feature>
<feature type="compositionally biased region" description="Polar residues" evidence="5">
    <location>
        <begin position="1736"/>
        <end position="1752"/>
    </location>
</feature>
<feature type="compositionally biased region" description="Low complexity" evidence="5">
    <location>
        <begin position="1855"/>
        <end position="1867"/>
    </location>
</feature>
<feature type="compositionally biased region" description="Polar residues" evidence="5">
    <location>
        <begin position="1129"/>
        <end position="1146"/>
    </location>
</feature>
<feature type="region of interest" description="Disordered" evidence="5">
    <location>
        <begin position="1926"/>
        <end position="2356"/>
    </location>
</feature>
<feature type="compositionally biased region" description="Acidic residues" evidence="5">
    <location>
        <begin position="1154"/>
        <end position="1166"/>
    </location>
</feature>
<keyword evidence="7" id="KW-1185">Reference proteome</keyword>
<feature type="compositionally biased region" description="Basic and acidic residues" evidence="5">
    <location>
        <begin position="2339"/>
        <end position="2349"/>
    </location>
</feature>
<feature type="compositionally biased region" description="Low complexity" evidence="5">
    <location>
        <begin position="1307"/>
        <end position="1340"/>
    </location>
</feature>
<evidence type="ECO:0000256" key="4">
    <source>
        <dbReference type="SAM" id="Coils"/>
    </source>
</evidence>
<dbReference type="Proteomes" id="UP000694888">
    <property type="component" value="Unplaced"/>
</dbReference>
<dbReference type="PANTHER" id="PTHR47391:SF1">
    <property type="entry name" value="BIORIENTATION OF CHROMOSOMES IN CELL DIVISION 1 LIKE 1"/>
    <property type="match status" value="1"/>
</dbReference>
<feature type="compositionally biased region" description="Basic and acidic residues" evidence="5">
    <location>
        <begin position="962"/>
        <end position="985"/>
    </location>
</feature>
<feature type="compositionally biased region" description="Basic and acidic residues" evidence="5">
    <location>
        <begin position="1"/>
        <end position="10"/>
    </location>
</feature>
<feature type="compositionally biased region" description="Basic and acidic residues" evidence="5">
    <location>
        <begin position="2219"/>
        <end position="2237"/>
    </location>
</feature>
<feature type="compositionally biased region" description="Polar residues" evidence="5">
    <location>
        <begin position="1709"/>
        <end position="1723"/>
    </location>
</feature>
<feature type="compositionally biased region" description="Basic and acidic residues" evidence="5">
    <location>
        <begin position="496"/>
        <end position="523"/>
    </location>
</feature>
<evidence type="ECO:0000259" key="6">
    <source>
        <dbReference type="Pfam" id="PF05205"/>
    </source>
</evidence>
<evidence type="ECO:0000313" key="8">
    <source>
        <dbReference type="RefSeq" id="XP_005099430.1"/>
    </source>
</evidence>
<feature type="compositionally biased region" description="Basic residues" evidence="5">
    <location>
        <begin position="1539"/>
        <end position="1548"/>
    </location>
</feature>
<feature type="compositionally biased region" description="Low complexity" evidence="5">
    <location>
        <begin position="1930"/>
        <end position="1941"/>
    </location>
</feature>
<feature type="compositionally biased region" description="Basic and acidic residues" evidence="5">
    <location>
        <begin position="689"/>
        <end position="699"/>
    </location>
</feature>
<feature type="compositionally biased region" description="Low complexity" evidence="5">
    <location>
        <begin position="1006"/>
        <end position="1015"/>
    </location>
</feature>
<feature type="compositionally biased region" description="Basic and acidic residues" evidence="5">
    <location>
        <begin position="2110"/>
        <end position="2126"/>
    </location>
</feature>
<feature type="compositionally biased region" description="Polar residues" evidence="5">
    <location>
        <begin position="2081"/>
        <end position="2092"/>
    </location>
</feature>
<evidence type="ECO:0000256" key="5">
    <source>
        <dbReference type="SAM" id="MobiDB-lite"/>
    </source>
</evidence>
<feature type="compositionally biased region" description="Low complexity" evidence="5">
    <location>
        <begin position="823"/>
        <end position="838"/>
    </location>
</feature>
<feature type="compositionally biased region" description="Low complexity" evidence="5">
    <location>
        <begin position="1424"/>
        <end position="1437"/>
    </location>
</feature>
<feature type="region of interest" description="Disordered" evidence="5">
    <location>
        <begin position="277"/>
        <end position="345"/>
    </location>
</feature>
<keyword evidence="4" id="KW-0175">Coiled coil</keyword>
<feature type="compositionally biased region" description="Basic and acidic residues" evidence="5">
    <location>
        <begin position="1829"/>
        <end position="1839"/>
    </location>
</feature>
<feature type="compositionally biased region" description="Basic and acidic residues" evidence="5">
    <location>
        <begin position="1262"/>
        <end position="1282"/>
    </location>
</feature>